<dbReference type="InterPro" id="IPR005502">
    <property type="entry name" value="Ribosyl_crysJ1"/>
</dbReference>
<feature type="binding site" evidence="1">
    <location>
        <position position="257"/>
    </location>
    <ligand>
        <name>Mg(2+)</name>
        <dbReference type="ChEBI" id="CHEBI:18420"/>
        <label>1</label>
    </ligand>
</feature>
<feature type="binding site" evidence="1">
    <location>
        <position position="55"/>
    </location>
    <ligand>
        <name>Mg(2+)</name>
        <dbReference type="ChEBI" id="CHEBI:18420"/>
        <label>1</label>
    </ligand>
</feature>
<keyword evidence="1" id="KW-0479">Metal-binding</keyword>
<dbReference type="OrthoDB" id="9798107at2"/>
<name>A0A2T5PC58_9PSED</name>
<evidence type="ECO:0000313" key="3">
    <source>
        <dbReference type="Proteomes" id="UP000244064"/>
    </source>
</evidence>
<feature type="binding site" evidence="1">
    <location>
        <position position="256"/>
    </location>
    <ligand>
        <name>Mg(2+)</name>
        <dbReference type="ChEBI" id="CHEBI:18420"/>
        <label>1</label>
    </ligand>
</feature>
<gene>
    <name evidence="2" type="ORF">DBO85_05225</name>
</gene>
<keyword evidence="3" id="KW-1185">Reference proteome</keyword>
<dbReference type="PANTHER" id="PTHR16222">
    <property type="entry name" value="ADP-RIBOSYLGLYCOHYDROLASE"/>
    <property type="match status" value="1"/>
</dbReference>
<dbReference type="InterPro" id="IPR036705">
    <property type="entry name" value="Ribosyl_crysJ1_sf"/>
</dbReference>
<dbReference type="GO" id="GO:0046872">
    <property type="term" value="F:metal ion binding"/>
    <property type="evidence" value="ECO:0007669"/>
    <property type="project" value="UniProtKB-KW"/>
</dbReference>
<organism evidence="2 3">
    <name type="scientific">Pseudomonas mangrovi</name>
    <dbReference type="NCBI Taxonomy" id="2161748"/>
    <lineage>
        <taxon>Bacteria</taxon>
        <taxon>Pseudomonadati</taxon>
        <taxon>Pseudomonadota</taxon>
        <taxon>Gammaproteobacteria</taxon>
        <taxon>Pseudomonadales</taxon>
        <taxon>Pseudomonadaceae</taxon>
        <taxon>Pseudomonas</taxon>
    </lineage>
</organism>
<reference evidence="2 3" key="1">
    <citation type="submission" date="2018-04" db="EMBL/GenBank/DDBJ databases">
        <title>Pseudomonas sp. nov., isolated from mangrove soil.</title>
        <authorList>
            <person name="Chen C."/>
        </authorList>
    </citation>
    <scope>NUCLEOTIDE SEQUENCE [LARGE SCALE GENOMIC DNA]</scope>
    <source>
        <strain evidence="2 3">TC-11</strain>
    </source>
</reference>
<comment type="cofactor">
    <cofactor evidence="1">
        <name>Mg(2+)</name>
        <dbReference type="ChEBI" id="CHEBI:18420"/>
    </cofactor>
    <text evidence="1">Binds 2 magnesium ions per subunit.</text>
</comment>
<feature type="binding site" evidence="1">
    <location>
        <position position="56"/>
    </location>
    <ligand>
        <name>Mg(2+)</name>
        <dbReference type="ChEBI" id="CHEBI:18420"/>
        <label>1</label>
    </ligand>
</feature>
<keyword evidence="1" id="KW-0460">Magnesium</keyword>
<dbReference type="RefSeq" id="WP_108106163.1">
    <property type="nucleotide sequence ID" value="NZ_QASN01000008.1"/>
</dbReference>
<feature type="binding site" evidence="1">
    <location>
        <position position="54"/>
    </location>
    <ligand>
        <name>Mg(2+)</name>
        <dbReference type="ChEBI" id="CHEBI:18420"/>
        <label>1</label>
    </ligand>
</feature>
<dbReference type="GO" id="GO:0016787">
    <property type="term" value="F:hydrolase activity"/>
    <property type="evidence" value="ECO:0007669"/>
    <property type="project" value="UniProtKB-KW"/>
</dbReference>
<proteinExistence type="predicted"/>
<dbReference type="InterPro" id="IPR050792">
    <property type="entry name" value="ADP-ribosylglycohydrolase"/>
</dbReference>
<sequence>MPPSLLERYRGCLLGLACGDALGTSVEFMPRGSFKPLTDMLGGGPFGLRAGQWTDDTSMALCLAESLLSRAGFDARDQMARYLNWWQWGYLSSTGECFDIGMTVRDALTRFQQNGEPFAGSHEPNTAGNGSLMRLAPVVLFFHPQRTELLARCADSSRTTHAAREAVECCRLFGLILSEALCGATRAELLQQDPTRFHEPAVAALARGDYLEHSAEQIVSSGYSVASLTAALWCFQHSDSFEAAVLLAANLGDDADTTAAITGQLAGAYYGVQGIPAHWLARLHMHDEIQQTADQLLRAAQARNSICSEQLAQPSEGNRNQ</sequence>
<dbReference type="PANTHER" id="PTHR16222:SF12">
    <property type="entry name" value="ADP-RIBOSYLGLYCOHYDROLASE-RELATED"/>
    <property type="match status" value="1"/>
</dbReference>
<feature type="binding site" evidence="1">
    <location>
        <position position="254"/>
    </location>
    <ligand>
        <name>Mg(2+)</name>
        <dbReference type="ChEBI" id="CHEBI:18420"/>
        <label>1</label>
    </ligand>
</feature>
<dbReference type="AlphaFoldDB" id="A0A2T5PC58"/>
<dbReference type="Proteomes" id="UP000244064">
    <property type="component" value="Unassembled WGS sequence"/>
</dbReference>
<keyword evidence="2" id="KW-0378">Hydrolase</keyword>
<accession>A0A2T5PC58</accession>
<dbReference type="Pfam" id="PF03747">
    <property type="entry name" value="ADP_ribosyl_GH"/>
    <property type="match status" value="1"/>
</dbReference>
<comment type="caution">
    <text evidence="2">The sequence shown here is derived from an EMBL/GenBank/DDBJ whole genome shotgun (WGS) entry which is preliminary data.</text>
</comment>
<dbReference type="SUPFAM" id="SSF101478">
    <property type="entry name" value="ADP-ribosylglycohydrolase"/>
    <property type="match status" value="1"/>
</dbReference>
<evidence type="ECO:0000313" key="2">
    <source>
        <dbReference type="EMBL" id="PTU75338.1"/>
    </source>
</evidence>
<dbReference type="Gene3D" id="1.10.4080.10">
    <property type="entry name" value="ADP-ribosylation/Crystallin J1"/>
    <property type="match status" value="1"/>
</dbReference>
<protein>
    <submittedName>
        <fullName evidence="2">ADP-ribosylglycohydrolase</fullName>
    </submittedName>
</protein>
<dbReference type="EMBL" id="QASN01000008">
    <property type="protein sequence ID" value="PTU75338.1"/>
    <property type="molecule type" value="Genomic_DNA"/>
</dbReference>
<evidence type="ECO:0000256" key="1">
    <source>
        <dbReference type="PIRSR" id="PIRSR605502-1"/>
    </source>
</evidence>